<feature type="transmembrane region" description="Helical" evidence="1">
    <location>
        <begin position="38"/>
        <end position="57"/>
    </location>
</feature>
<keyword evidence="1" id="KW-0472">Membrane</keyword>
<protein>
    <submittedName>
        <fullName evidence="2">Uncharacterized protein</fullName>
    </submittedName>
</protein>
<reference evidence="2" key="1">
    <citation type="submission" date="2020-10" db="EMBL/GenBank/DDBJ databases">
        <authorList>
            <person name="Kadnikov V."/>
            <person name="Beletsky A.V."/>
            <person name="Mardanov A.V."/>
            <person name="Karnachuk O.V."/>
            <person name="Ravin N.V."/>
        </authorList>
    </citation>
    <scope>NUCLEOTIDE SEQUENCE</scope>
    <source>
        <strain evidence="2">Bu02</strain>
    </source>
</reference>
<proteinExistence type="predicted"/>
<evidence type="ECO:0000313" key="2">
    <source>
        <dbReference type="EMBL" id="QUL98685.1"/>
    </source>
</evidence>
<dbReference type="EMBL" id="CP062796">
    <property type="protein sequence ID" value="QUL98685.1"/>
    <property type="molecule type" value="Genomic_DNA"/>
</dbReference>
<keyword evidence="1" id="KW-1133">Transmembrane helix</keyword>
<dbReference type="KEGG" id="fcz:IMF26_00905"/>
<feature type="transmembrane region" description="Helical" evidence="1">
    <location>
        <begin position="6"/>
        <end position="26"/>
    </location>
</feature>
<accession>A0AAT9LFT0</accession>
<evidence type="ECO:0000256" key="1">
    <source>
        <dbReference type="SAM" id="Phobius"/>
    </source>
</evidence>
<organism evidence="2">
    <name type="scientific">Candidatus Fermentithermobacillus carboniphilus</name>
    <dbReference type="NCBI Taxonomy" id="3085328"/>
    <lineage>
        <taxon>Bacteria</taxon>
        <taxon>Bacillati</taxon>
        <taxon>Bacillota</taxon>
        <taxon>Candidatus Fermentithermobacillia</taxon>
        <taxon>Candidatus Fermentithermobacillales</taxon>
        <taxon>Candidatus Fermentithermobacillaceae</taxon>
        <taxon>Candidatus Fermentithermobacillus</taxon>
    </lineage>
</organism>
<reference evidence="2" key="2">
    <citation type="journal article" date="2023" name="Biology">
        <title>Prokaryotic Life Associated with Coal-Fire Gas Vents Revealed by Metagenomics.</title>
        <authorList>
            <person name="Kadnikov V.V."/>
            <person name="Mardanov A.V."/>
            <person name="Beletsky A.V."/>
            <person name="Karnachuk O.V."/>
            <person name="Ravin N.V."/>
        </authorList>
    </citation>
    <scope>NUCLEOTIDE SEQUENCE</scope>
    <source>
        <strain evidence="2">Bu02</strain>
    </source>
</reference>
<sequence length="70" mass="7566">MKRSLYGWLLVLGEIFAVFALGVLFALQRRGQPLGQNFPSFGSKLMFLGLVTVLGLIERIVSKGSGPRGG</sequence>
<dbReference type="AlphaFoldDB" id="A0AAT9LFT0"/>
<gene>
    <name evidence="2" type="ORF">IMF26_00905</name>
</gene>
<keyword evidence="1" id="KW-0812">Transmembrane</keyword>
<name>A0AAT9LFT0_9FIRM</name>